<proteinExistence type="predicted"/>
<dbReference type="SUPFAM" id="SSF109604">
    <property type="entry name" value="HD-domain/PDEase-like"/>
    <property type="match status" value="1"/>
</dbReference>
<dbReference type="InterPro" id="IPR052340">
    <property type="entry name" value="RNase_Y/CdgJ"/>
</dbReference>
<evidence type="ECO:0000313" key="4">
    <source>
        <dbReference type="EMBL" id="ROS01109.1"/>
    </source>
</evidence>
<feature type="domain" description="Response regulatory" evidence="2">
    <location>
        <begin position="2"/>
        <end position="115"/>
    </location>
</feature>
<dbReference type="GO" id="GO:0000160">
    <property type="term" value="P:phosphorelay signal transduction system"/>
    <property type="evidence" value="ECO:0007669"/>
    <property type="project" value="InterPro"/>
</dbReference>
<evidence type="ECO:0000313" key="5">
    <source>
        <dbReference type="Proteomes" id="UP000275394"/>
    </source>
</evidence>
<dbReference type="SUPFAM" id="SSF52172">
    <property type="entry name" value="CheY-like"/>
    <property type="match status" value="1"/>
</dbReference>
<organism evidence="4 5">
    <name type="scientific">Sinobacterium caligoides</name>
    <dbReference type="NCBI Taxonomy" id="933926"/>
    <lineage>
        <taxon>Bacteria</taxon>
        <taxon>Pseudomonadati</taxon>
        <taxon>Pseudomonadota</taxon>
        <taxon>Gammaproteobacteria</taxon>
        <taxon>Cellvibrionales</taxon>
        <taxon>Spongiibacteraceae</taxon>
        <taxon>Sinobacterium</taxon>
    </lineage>
</organism>
<evidence type="ECO:0000259" key="3">
    <source>
        <dbReference type="PROSITE" id="PS51833"/>
    </source>
</evidence>
<dbReference type="InterPro" id="IPR013976">
    <property type="entry name" value="HDOD"/>
</dbReference>
<dbReference type="PANTHER" id="PTHR33525">
    <property type="match status" value="1"/>
</dbReference>
<dbReference type="OrthoDB" id="9812358at2"/>
<dbReference type="PROSITE" id="PS51833">
    <property type="entry name" value="HDOD"/>
    <property type="match status" value="1"/>
</dbReference>
<dbReference type="SMART" id="SM00448">
    <property type="entry name" value="REC"/>
    <property type="match status" value="1"/>
</dbReference>
<keyword evidence="1" id="KW-0597">Phosphoprotein</keyword>
<gene>
    <name evidence="4" type="ORF">EDC56_1537</name>
</gene>
<dbReference type="PANTHER" id="PTHR33525:SF3">
    <property type="entry name" value="RIBONUCLEASE Y"/>
    <property type="match status" value="1"/>
</dbReference>
<feature type="modified residue" description="4-aspartylphosphate" evidence="1">
    <location>
        <position position="51"/>
    </location>
</feature>
<accession>A0A3N2DN81</accession>
<feature type="domain" description="HDOD" evidence="3">
    <location>
        <begin position="136"/>
        <end position="305"/>
    </location>
</feature>
<evidence type="ECO:0000256" key="1">
    <source>
        <dbReference type="PROSITE-ProRule" id="PRU00169"/>
    </source>
</evidence>
<dbReference type="InterPro" id="IPR011006">
    <property type="entry name" value="CheY-like_superfamily"/>
</dbReference>
<dbReference type="RefSeq" id="WP_123711940.1">
    <property type="nucleotide sequence ID" value="NZ_RKHR01000004.1"/>
</dbReference>
<evidence type="ECO:0000259" key="2">
    <source>
        <dbReference type="PROSITE" id="PS50110"/>
    </source>
</evidence>
<name>A0A3N2DN81_9GAMM</name>
<comment type="caution">
    <text evidence="4">The sequence shown here is derived from an EMBL/GenBank/DDBJ whole genome shotgun (WGS) entry which is preliminary data.</text>
</comment>
<dbReference type="Gene3D" id="3.40.50.2300">
    <property type="match status" value="1"/>
</dbReference>
<dbReference type="EMBL" id="RKHR01000004">
    <property type="protein sequence ID" value="ROS01109.1"/>
    <property type="molecule type" value="Genomic_DNA"/>
</dbReference>
<sequence length="377" mass="41648">MRALFVDDDALLLQGMKRAFFASDWLISTASNGDEAMQQLAQQHYDVVVSDIRMPQMSGGELFAKIKQQHPRTIRIVLSGQPGIHAPVATSMVAHHWLDKPCSILELKDTLDRSYQNLQQINSEPLQRLIARAGALPTPPPIILALKNRLKQLSSIDEISQLILRDPGLSAKILHIANASYIAGNNPTNNLHEAVTRLGLDAVHQVVLLAEPHMFNCPQQNKQLVKLQQHARSCAKLAQQIAPSIKKTEAMLAALLHRLGDTLLISCQCSERLPIDISQQISSQLLQLWGFPRGIIEAVLHCRNAETALNDIDDVSQLRSADAIFIANTLLSGGQLDQRFSAQPRISPLLSLWQQSSQSLNHTAHHSLEPQGAAYEP</sequence>
<protein>
    <submittedName>
        <fullName evidence="4">Response regulator receiver domain-containing protein</fullName>
    </submittedName>
</protein>
<reference evidence="4 5" key="1">
    <citation type="submission" date="2018-11" db="EMBL/GenBank/DDBJ databases">
        <title>Genomic Encyclopedia of Type Strains, Phase IV (KMG-IV): sequencing the most valuable type-strain genomes for metagenomic binning, comparative biology and taxonomic classification.</title>
        <authorList>
            <person name="Goeker M."/>
        </authorList>
    </citation>
    <scope>NUCLEOTIDE SEQUENCE [LARGE SCALE GENOMIC DNA]</scope>
    <source>
        <strain evidence="4 5">DSM 100316</strain>
    </source>
</reference>
<dbReference type="Pfam" id="PF00072">
    <property type="entry name" value="Response_reg"/>
    <property type="match status" value="1"/>
</dbReference>
<keyword evidence="5" id="KW-1185">Reference proteome</keyword>
<dbReference type="PROSITE" id="PS50110">
    <property type="entry name" value="RESPONSE_REGULATORY"/>
    <property type="match status" value="1"/>
</dbReference>
<dbReference type="AlphaFoldDB" id="A0A3N2DN81"/>
<dbReference type="Pfam" id="PF08668">
    <property type="entry name" value="HDOD"/>
    <property type="match status" value="1"/>
</dbReference>
<dbReference type="Gene3D" id="1.10.3210.10">
    <property type="entry name" value="Hypothetical protein af1432"/>
    <property type="match status" value="1"/>
</dbReference>
<dbReference type="InterPro" id="IPR001789">
    <property type="entry name" value="Sig_transdc_resp-reg_receiver"/>
</dbReference>
<dbReference type="Proteomes" id="UP000275394">
    <property type="component" value="Unassembled WGS sequence"/>
</dbReference>